<evidence type="ECO:0000313" key="2">
    <source>
        <dbReference type="EnsemblMetazoa" id="CJA38564.1"/>
    </source>
</evidence>
<dbReference type="AlphaFoldDB" id="A0A2Q4SVZ1"/>
<dbReference type="InParanoid" id="A0A2Q4SVZ1"/>
<keyword evidence="3" id="KW-1185">Reference proteome</keyword>
<reference evidence="2" key="2">
    <citation type="submission" date="2022-06" db="UniProtKB">
        <authorList>
            <consortium name="EnsemblMetazoa"/>
        </authorList>
    </citation>
    <scope>IDENTIFICATION</scope>
    <source>
        <strain evidence="2">DF5081</strain>
    </source>
</reference>
<evidence type="ECO:0000256" key="1">
    <source>
        <dbReference type="SAM" id="Phobius"/>
    </source>
</evidence>
<reference evidence="3" key="1">
    <citation type="submission" date="2010-08" db="EMBL/GenBank/DDBJ databases">
        <authorList>
            <consortium name="Caenorhabditis japonica Sequencing Consortium"/>
            <person name="Wilson R.K."/>
        </authorList>
    </citation>
    <scope>NUCLEOTIDE SEQUENCE [LARGE SCALE GENOMIC DNA]</scope>
    <source>
        <strain evidence="3">DF5081</strain>
    </source>
</reference>
<feature type="transmembrane region" description="Helical" evidence="1">
    <location>
        <begin position="22"/>
        <end position="41"/>
    </location>
</feature>
<dbReference type="PANTHER" id="PTHR47405">
    <property type="entry name" value="SERPENTINE RECEPTOR, CLASS H-RELATED"/>
    <property type="match status" value="1"/>
</dbReference>
<sequence length="211" mass="24276">METVTMHAERKRLQSVVYYSKYIYYFFLFVILVILQFNHALITEQTEFKGRMEQRYGKLPSFVWCESCFFLQLDTVIAVISIPIGFFTLCCVLFSAICASLVSFRTLNSAAVRWSPKTKAIQKNMLVSLIISVLVLFFFIIFPLFVFTFVNFVMINSDGLAYFMILMMEEHGTAATLITFLTNKLLMKELKNIVKCCGKKKSIQGSTVISM</sequence>
<dbReference type="Proteomes" id="UP000005237">
    <property type="component" value="Unassembled WGS sequence"/>
</dbReference>
<organism evidence="2 3">
    <name type="scientific">Caenorhabditis japonica</name>
    <dbReference type="NCBI Taxonomy" id="281687"/>
    <lineage>
        <taxon>Eukaryota</taxon>
        <taxon>Metazoa</taxon>
        <taxon>Ecdysozoa</taxon>
        <taxon>Nematoda</taxon>
        <taxon>Chromadorea</taxon>
        <taxon>Rhabditida</taxon>
        <taxon>Rhabditina</taxon>
        <taxon>Rhabditomorpha</taxon>
        <taxon>Rhabditoidea</taxon>
        <taxon>Rhabditidae</taxon>
        <taxon>Peloderinae</taxon>
        <taxon>Caenorhabditis</taxon>
    </lineage>
</organism>
<keyword evidence="1" id="KW-0472">Membrane</keyword>
<evidence type="ECO:0008006" key="4">
    <source>
        <dbReference type="Google" id="ProtNLM"/>
    </source>
</evidence>
<accession>A0A2Q4SVZ1</accession>
<keyword evidence="1" id="KW-1133">Transmembrane helix</keyword>
<dbReference type="InterPro" id="IPR019422">
    <property type="entry name" value="7TM_GPCR_serpentine_rcpt_Srh"/>
</dbReference>
<dbReference type="EnsemblMetazoa" id="CJA38564.1">
    <property type="protein sequence ID" value="CJA38564.1"/>
    <property type="gene ID" value="WBGene00214411"/>
</dbReference>
<feature type="transmembrane region" description="Helical" evidence="1">
    <location>
        <begin position="86"/>
        <end position="104"/>
    </location>
</feature>
<proteinExistence type="predicted"/>
<evidence type="ECO:0000313" key="3">
    <source>
        <dbReference type="Proteomes" id="UP000005237"/>
    </source>
</evidence>
<dbReference type="Pfam" id="PF10318">
    <property type="entry name" value="7TM_GPCR_Srh"/>
    <property type="match status" value="1"/>
</dbReference>
<name>A0A2Q4SVZ1_CAEJA</name>
<feature type="transmembrane region" description="Helical" evidence="1">
    <location>
        <begin position="125"/>
        <end position="154"/>
    </location>
</feature>
<keyword evidence="1" id="KW-0812">Transmembrane</keyword>
<dbReference type="EnsemblMetazoa" id="CJA35665.1">
    <property type="protein sequence ID" value="CJA35665.1"/>
    <property type="gene ID" value="WBGene00211512"/>
</dbReference>
<feature type="transmembrane region" description="Helical" evidence="1">
    <location>
        <begin position="160"/>
        <end position="181"/>
    </location>
</feature>
<protein>
    <recommendedName>
        <fullName evidence="4">G-protein coupled receptors family 1 profile domain-containing protein</fullName>
    </recommendedName>
</protein>
<dbReference type="PANTHER" id="PTHR47405:SF4">
    <property type="entry name" value="SERPENTINE RECEPTOR, CLASS H"/>
    <property type="match status" value="1"/>
</dbReference>